<dbReference type="Pfam" id="PF01402">
    <property type="entry name" value="RHH_1"/>
    <property type="match status" value="1"/>
</dbReference>
<sequence length="178" mass="21212">MKNPVRVTVALDEKSLKIMNELRGEFESQSELIREVLKFYYEFRELKSIRKEIILRYVEMLRNGEHVVLDIDHFIALMKFLGSHPEKEQFWEIHRDIARAHADEFAGKDLEYVLRRLEACNLFRFTAKDGEYTLVLSSEFLKNFVKSFLEIVLPFIGYNVEIKEEFMKLRIKPFPASD</sequence>
<feature type="domain" description="Ribbon-helix-helix protein CopG" evidence="1">
    <location>
        <begin position="5"/>
        <end position="42"/>
    </location>
</feature>
<name>A0A7J3M016_ARCFL</name>
<proteinExistence type="predicted"/>
<dbReference type="AlphaFoldDB" id="A0A7J3M016"/>
<dbReference type="GO" id="GO:0006355">
    <property type="term" value="P:regulation of DNA-templated transcription"/>
    <property type="evidence" value="ECO:0007669"/>
    <property type="project" value="InterPro"/>
</dbReference>
<comment type="caution">
    <text evidence="2">The sequence shown here is derived from an EMBL/GenBank/DDBJ whole genome shotgun (WGS) entry which is preliminary data.</text>
</comment>
<accession>A0A7J3M016</accession>
<dbReference type="EMBL" id="DSYZ01000014">
    <property type="protein sequence ID" value="HGT82221.1"/>
    <property type="molecule type" value="Genomic_DNA"/>
</dbReference>
<evidence type="ECO:0000259" key="1">
    <source>
        <dbReference type="Pfam" id="PF01402"/>
    </source>
</evidence>
<organism evidence="2">
    <name type="scientific">Archaeoglobus fulgidus</name>
    <dbReference type="NCBI Taxonomy" id="2234"/>
    <lineage>
        <taxon>Archaea</taxon>
        <taxon>Methanobacteriati</taxon>
        <taxon>Methanobacteriota</taxon>
        <taxon>Archaeoglobi</taxon>
        <taxon>Archaeoglobales</taxon>
        <taxon>Archaeoglobaceae</taxon>
        <taxon>Archaeoglobus</taxon>
    </lineage>
</organism>
<dbReference type="InterPro" id="IPR002145">
    <property type="entry name" value="CopG"/>
</dbReference>
<evidence type="ECO:0000313" key="2">
    <source>
        <dbReference type="EMBL" id="HGT82221.1"/>
    </source>
</evidence>
<protein>
    <submittedName>
        <fullName evidence="2">CopG family transcriptional regulator</fullName>
    </submittedName>
</protein>
<reference evidence="2" key="1">
    <citation type="journal article" date="2020" name="mSystems">
        <title>Genome- and Community-Level Interaction Insights into Carbon Utilization and Element Cycling Functions of Hydrothermarchaeota in Hydrothermal Sediment.</title>
        <authorList>
            <person name="Zhou Z."/>
            <person name="Liu Y."/>
            <person name="Xu W."/>
            <person name="Pan J."/>
            <person name="Luo Z.H."/>
            <person name="Li M."/>
        </authorList>
    </citation>
    <scope>NUCLEOTIDE SEQUENCE [LARGE SCALE GENOMIC DNA]</scope>
    <source>
        <strain evidence="2">SpSt-587</strain>
    </source>
</reference>
<dbReference type="CDD" id="cd22235">
    <property type="entry name" value="RHH_CopG_archaea"/>
    <property type="match status" value="1"/>
</dbReference>
<gene>
    <name evidence="2" type="ORF">ENT52_00585</name>
</gene>